<organism evidence="2 3">
    <name type="scientific">Aspergillus keveii</name>
    <dbReference type="NCBI Taxonomy" id="714993"/>
    <lineage>
        <taxon>Eukaryota</taxon>
        <taxon>Fungi</taxon>
        <taxon>Dikarya</taxon>
        <taxon>Ascomycota</taxon>
        <taxon>Pezizomycotina</taxon>
        <taxon>Eurotiomycetes</taxon>
        <taxon>Eurotiomycetidae</taxon>
        <taxon>Eurotiales</taxon>
        <taxon>Aspergillaceae</taxon>
        <taxon>Aspergillus</taxon>
        <taxon>Aspergillus subgen. Nidulantes</taxon>
    </lineage>
</organism>
<proteinExistence type="predicted"/>
<dbReference type="Proteomes" id="UP001610563">
    <property type="component" value="Unassembled WGS sequence"/>
</dbReference>
<keyword evidence="3" id="KW-1185">Reference proteome</keyword>
<evidence type="ECO:0000313" key="3">
    <source>
        <dbReference type="Proteomes" id="UP001610563"/>
    </source>
</evidence>
<name>A0ABR4G1L0_9EURO</name>
<evidence type="ECO:0000256" key="1">
    <source>
        <dbReference type="SAM" id="Phobius"/>
    </source>
</evidence>
<feature type="transmembrane region" description="Helical" evidence="1">
    <location>
        <begin position="7"/>
        <end position="31"/>
    </location>
</feature>
<comment type="caution">
    <text evidence="2">The sequence shown here is derived from an EMBL/GenBank/DDBJ whole genome shotgun (WGS) entry which is preliminary data.</text>
</comment>
<sequence>MQHKRPILVPGMLGVLSFGTIICFLCGAWLADTRAVSACTRRFTTARTLPGILPMPIHRVWNNISSAWECWFKFDLIWRSWVNQSSHVEHGSPFSSSPRLQRYYPVCRRTPYGGARLRFTCRDAFSVRRRLQVTSVI</sequence>
<reference evidence="2 3" key="1">
    <citation type="submission" date="2024-07" db="EMBL/GenBank/DDBJ databases">
        <title>Section-level genome sequencing and comparative genomics of Aspergillus sections Usti and Cavernicolus.</title>
        <authorList>
            <consortium name="Lawrence Berkeley National Laboratory"/>
            <person name="Nybo J.L."/>
            <person name="Vesth T.C."/>
            <person name="Theobald S."/>
            <person name="Frisvad J.C."/>
            <person name="Larsen T.O."/>
            <person name="Kjaerboelling I."/>
            <person name="Rothschild-Mancinelli K."/>
            <person name="Lyhne E.K."/>
            <person name="Kogle M.E."/>
            <person name="Barry K."/>
            <person name="Clum A."/>
            <person name="Na H."/>
            <person name="Ledsgaard L."/>
            <person name="Lin J."/>
            <person name="Lipzen A."/>
            <person name="Kuo A."/>
            <person name="Riley R."/>
            <person name="Mondo S."/>
            <person name="Labutti K."/>
            <person name="Haridas S."/>
            <person name="Pangalinan J."/>
            <person name="Salamov A.A."/>
            <person name="Simmons B.A."/>
            <person name="Magnuson J.K."/>
            <person name="Chen J."/>
            <person name="Drula E."/>
            <person name="Henrissat B."/>
            <person name="Wiebenga A."/>
            <person name="Lubbers R.J."/>
            <person name="Gomes A.C."/>
            <person name="Makela M.R."/>
            <person name="Stajich J."/>
            <person name="Grigoriev I.V."/>
            <person name="Mortensen U.H."/>
            <person name="De Vries R.P."/>
            <person name="Baker S.E."/>
            <person name="Andersen M.R."/>
        </authorList>
    </citation>
    <scope>NUCLEOTIDE SEQUENCE [LARGE SCALE GENOMIC DNA]</scope>
    <source>
        <strain evidence="2 3">CBS 209.92</strain>
    </source>
</reference>
<evidence type="ECO:0000313" key="2">
    <source>
        <dbReference type="EMBL" id="KAL2789028.1"/>
    </source>
</evidence>
<keyword evidence="1" id="KW-1133">Transmembrane helix</keyword>
<protein>
    <recommendedName>
        <fullName evidence="4">Secreted protein</fullName>
    </recommendedName>
</protein>
<accession>A0ABR4G1L0</accession>
<dbReference type="EMBL" id="JBFTWV010000070">
    <property type="protein sequence ID" value="KAL2789028.1"/>
    <property type="molecule type" value="Genomic_DNA"/>
</dbReference>
<gene>
    <name evidence="2" type="ORF">BJX66DRAFT_245873</name>
</gene>
<keyword evidence="1" id="KW-0472">Membrane</keyword>
<evidence type="ECO:0008006" key="4">
    <source>
        <dbReference type="Google" id="ProtNLM"/>
    </source>
</evidence>
<keyword evidence="1" id="KW-0812">Transmembrane</keyword>